<keyword evidence="11" id="KW-0534">Nitrate assimilation</keyword>
<evidence type="ECO:0000256" key="4">
    <source>
        <dbReference type="ARBA" id="ARBA00022617"/>
    </source>
</evidence>
<feature type="binding site" description="axial binding residue" evidence="13">
    <location>
        <position position="57"/>
    </location>
    <ligand>
        <name>heme b</name>
        <dbReference type="ChEBI" id="CHEBI:60344"/>
        <label>1</label>
    </ligand>
    <ligandPart>
        <name>Fe</name>
        <dbReference type="ChEBI" id="CHEBI:18248"/>
    </ligandPart>
</feature>
<keyword evidence="2" id="KW-0813">Transport</keyword>
<keyword evidence="5 14" id="KW-0812">Transmembrane</keyword>
<dbReference type="Gene3D" id="1.20.950.20">
    <property type="entry name" value="Transmembrane di-heme cytochromes, Chain C"/>
    <property type="match status" value="1"/>
</dbReference>
<feature type="transmembrane region" description="Helical" evidence="14">
    <location>
        <begin position="48"/>
        <end position="73"/>
    </location>
</feature>
<evidence type="ECO:0000313" key="16">
    <source>
        <dbReference type="EMBL" id="NSL52217.1"/>
    </source>
</evidence>
<keyword evidence="4 13" id="KW-0349">Heme</keyword>
<proteinExistence type="predicted"/>
<evidence type="ECO:0000256" key="12">
    <source>
        <dbReference type="ARBA" id="ARBA00023136"/>
    </source>
</evidence>
<protein>
    <submittedName>
        <fullName evidence="16">Respiratory nitrate reductase subunit gamma</fullName>
        <ecNumber evidence="16">1.7.99.4</ecNumber>
    </submittedName>
</protein>
<feature type="binding site" description="axial binding residue" evidence="13">
    <location>
        <position position="67"/>
    </location>
    <ligand>
        <name>heme b</name>
        <dbReference type="ChEBI" id="CHEBI:60344"/>
        <label>1</label>
    </ligand>
    <ligandPart>
        <name>Fe</name>
        <dbReference type="ChEBI" id="CHEBI:18248"/>
    </ligandPart>
</feature>
<dbReference type="GO" id="GO:0005886">
    <property type="term" value="C:plasma membrane"/>
    <property type="evidence" value="ECO:0007669"/>
    <property type="project" value="UniProtKB-SubCell"/>
</dbReference>
<evidence type="ECO:0000256" key="13">
    <source>
        <dbReference type="PIRSR" id="PIRSR603816-1"/>
    </source>
</evidence>
<dbReference type="InterPro" id="IPR051936">
    <property type="entry name" value="Heme-iron_electron_transfer"/>
</dbReference>
<feature type="binding site" description="axial binding residue" evidence="13">
    <location>
        <position position="189"/>
    </location>
    <ligand>
        <name>heme b</name>
        <dbReference type="ChEBI" id="CHEBI:60344"/>
        <label>1</label>
    </ligand>
    <ligandPart>
        <name>Fe</name>
        <dbReference type="ChEBI" id="CHEBI:18248"/>
    </ligandPart>
</feature>
<evidence type="ECO:0000256" key="3">
    <source>
        <dbReference type="ARBA" id="ARBA00022475"/>
    </source>
</evidence>
<evidence type="ECO:0000256" key="9">
    <source>
        <dbReference type="ARBA" id="ARBA00023002"/>
    </source>
</evidence>
<dbReference type="GO" id="GO:0009055">
    <property type="term" value="F:electron transfer activity"/>
    <property type="evidence" value="ECO:0007669"/>
    <property type="project" value="TreeGrafter"/>
</dbReference>
<dbReference type="AlphaFoldDB" id="A0A8J8GEK3"/>
<keyword evidence="9 16" id="KW-0560">Oxidoreductase</keyword>
<dbReference type="FunFam" id="1.20.950.20:FF:000001">
    <property type="entry name" value="Respiratory nitrate reductase subunit gamma"/>
    <property type="match status" value="1"/>
</dbReference>
<keyword evidence="12 14" id="KW-0472">Membrane</keyword>
<feature type="transmembrane region" description="Helical" evidence="14">
    <location>
        <begin position="124"/>
        <end position="143"/>
    </location>
</feature>
<keyword evidence="17" id="KW-1185">Reference proteome</keyword>
<evidence type="ECO:0000256" key="14">
    <source>
        <dbReference type="SAM" id="Phobius"/>
    </source>
</evidence>
<dbReference type="SUPFAM" id="SSF103501">
    <property type="entry name" value="Respiratory nitrate reductase 1 gamma chain"/>
    <property type="match status" value="1"/>
</dbReference>
<name>A0A8J8GEK3_9BACI</name>
<dbReference type="GO" id="GO:0019645">
    <property type="term" value="P:anaerobic electron transport chain"/>
    <property type="evidence" value="ECO:0007669"/>
    <property type="project" value="TreeGrafter"/>
</dbReference>
<evidence type="ECO:0000256" key="6">
    <source>
        <dbReference type="ARBA" id="ARBA00022723"/>
    </source>
</evidence>
<feature type="transmembrane region" description="Helical" evidence="14">
    <location>
        <begin position="180"/>
        <end position="200"/>
    </location>
</feature>
<dbReference type="RefSeq" id="WP_173731427.1">
    <property type="nucleotide sequence ID" value="NZ_JABTTE010000014.1"/>
</dbReference>
<dbReference type="NCBIfam" id="TIGR00351">
    <property type="entry name" value="narI"/>
    <property type="match status" value="1"/>
</dbReference>
<comment type="subcellular location">
    <subcellularLocation>
        <location evidence="1">Cell membrane</location>
        <topology evidence="1">Multi-pass membrane protein</topology>
    </subcellularLocation>
</comment>
<dbReference type="InterPro" id="IPR023234">
    <property type="entry name" value="NarG-like_domain"/>
</dbReference>
<reference evidence="16" key="1">
    <citation type="submission" date="2020-06" db="EMBL/GenBank/DDBJ databases">
        <title>A novel thermopfilic bacterium from Erzurum, Turkey.</title>
        <authorList>
            <person name="Adiguzel A."/>
            <person name="Ay H."/>
            <person name="Baltaci M.O."/>
        </authorList>
    </citation>
    <scope>NUCLEOTIDE SEQUENCE</scope>
    <source>
        <strain evidence="16">P2</strain>
    </source>
</reference>
<dbReference type="GO" id="GO:0008940">
    <property type="term" value="F:nitrate reductase activity"/>
    <property type="evidence" value="ECO:0007669"/>
    <property type="project" value="InterPro"/>
</dbReference>
<keyword evidence="7" id="KW-0249">Electron transport</keyword>
<feature type="domain" description="NarG-like" evidence="15">
    <location>
        <begin position="6"/>
        <end position="225"/>
    </location>
</feature>
<keyword evidence="6" id="KW-0479">Metal-binding</keyword>
<keyword evidence="8 14" id="KW-1133">Transmembrane helix</keyword>
<evidence type="ECO:0000313" key="17">
    <source>
        <dbReference type="Proteomes" id="UP000625804"/>
    </source>
</evidence>
<evidence type="ECO:0000259" key="15">
    <source>
        <dbReference type="Pfam" id="PF02665"/>
    </source>
</evidence>
<dbReference type="GO" id="GO:0042128">
    <property type="term" value="P:nitrate assimilation"/>
    <property type="evidence" value="ECO:0007669"/>
    <property type="project" value="UniProtKB-KW"/>
</dbReference>
<evidence type="ECO:0000256" key="5">
    <source>
        <dbReference type="ARBA" id="ARBA00022692"/>
    </source>
</evidence>
<evidence type="ECO:0000256" key="7">
    <source>
        <dbReference type="ARBA" id="ARBA00022982"/>
    </source>
</evidence>
<dbReference type="GO" id="GO:0046872">
    <property type="term" value="F:metal ion binding"/>
    <property type="evidence" value="ECO:0007669"/>
    <property type="project" value="UniProtKB-KW"/>
</dbReference>
<evidence type="ECO:0000256" key="8">
    <source>
        <dbReference type="ARBA" id="ARBA00022989"/>
    </source>
</evidence>
<keyword evidence="10 13" id="KW-0408">Iron</keyword>
<evidence type="ECO:0000256" key="11">
    <source>
        <dbReference type="ARBA" id="ARBA00023063"/>
    </source>
</evidence>
<dbReference type="Pfam" id="PF02665">
    <property type="entry name" value="Nitrate_red_gam"/>
    <property type="match status" value="1"/>
</dbReference>
<dbReference type="PANTHER" id="PTHR30598">
    <property type="entry name" value="NITRATE REDUCTASE PRIVATE CHAPERONE, REDOX ENZYME MATURATION PROTEIN REMP FAMILY"/>
    <property type="match status" value="1"/>
</dbReference>
<organism evidence="16 17">
    <name type="scientific">Calidifontibacillus erzurumensis</name>
    <dbReference type="NCBI Taxonomy" id="2741433"/>
    <lineage>
        <taxon>Bacteria</taxon>
        <taxon>Bacillati</taxon>
        <taxon>Bacillota</taxon>
        <taxon>Bacilli</taxon>
        <taxon>Bacillales</taxon>
        <taxon>Bacillaceae</taxon>
        <taxon>Calidifontibacillus/Schinkia group</taxon>
        <taxon>Calidifontibacillus</taxon>
    </lineage>
</organism>
<dbReference type="EMBL" id="JABTTE010000014">
    <property type="protein sequence ID" value="NSL52217.1"/>
    <property type="molecule type" value="Genomic_DNA"/>
</dbReference>
<dbReference type="GO" id="GO:0009325">
    <property type="term" value="C:nitrate reductase complex"/>
    <property type="evidence" value="ECO:0007669"/>
    <property type="project" value="InterPro"/>
</dbReference>
<feature type="binding site" description="axial binding residue" evidence="13">
    <location>
        <position position="207"/>
    </location>
    <ligand>
        <name>heme b</name>
        <dbReference type="ChEBI" id="CHEBI:60344"/>
        <label>1</label>
    </ligand>
    <ligandPart>
        <name>Fe</name>
        <dbReference type="ChEBI" id="CHEBI:18248"/>
    </ligandPart>
</feature>
<dbReference type="InterPro" id="IPR036197">
    <property type="entry name" value="NarG-like_sf"/>
</dbReference>
<feature type="transmembrane region" description="Helical" evidence="14">
    <location>
        <begin position="6"/>
        <end position="27"/>
    </location>
</feature>
<dbReference type="EC" id="1.7.99.4" evidence="16"/>
<keyword evidence="3" id="KW-1003">Cell membrane</keyword>
<sequence length="239" mass="27275">MTEFDYFLWVIIPYVSLTIFVVGHIHRYNKDQFGWSAKSSEFLQKDHLLKWGSILFHYGVIFVFFGHVAGILIPKGFYDVIGVTEEMYHFGAIWFGGLAGIAMVLGGALLTIRRVNSIRLKKTSSSIDLVVLFILGVVTVIGFSNTVGYTATGGTFDYRETIGPWFRGILTFRPKPELMVAAPLGFQLHILAAFVLFAIWPFTRLVHVWSLPLEYLTRKYIVYRKMNPKKAVKLVERKN</sequence>
<dbReference type="GO" id="GO:0020037">
    <property type="term" value="F:heme binding"/>
    <property type="evidence" value="ECO:0007669"/>
    <property type="project" value="TreeGrafter"/>
</dbReference>
<dbReference type="PANTHER" id="PTHR30598:SF3">
    <property type="entry name" value="RESPIRATORY NITRATE REDUCTASE 1 GAMMA CHAIN"/>
    <property type="match status" value="1"/>
</dbReference>
<gene>
    <name evidence="16" type="primary">narI</name>
    <name evidence="16" type="ORF">HR057_10680</name>
</gene>
<comment type="caution">
    <text evidence="16">The sequence shown here is derived from an EMBL/GenBank/DDBJ whole genome shotgun (WGS) entry which is preliminary data.</text>
</comment>
<dbReference type="InterPro" id="IPR003816">
    <property type="entry name" value="Nitrate_red_gam"/>
</dbReference>
<evidence type="ECO:0000256" key="2">
    <source>
        <dbReference type="ARBA" id="ARBA00022448"/>
    </source>
</evidence>
<evidence type="ECO:0000256" key="10">
    <source>
        <dbReference type="ARBA" id="ARBA00023004"/>
    </source>
</evidence>
<feature type="transmembrane region" description="Helical" evidence="14">
    <location>
        <begin position="93"/>
        <end position="112"/>
    </location>
</feature>
<accession>A0A8J8GEK3</accession>
<dbReference type="Proteomes" id="UP000625804">
    <property type="component" value="Unassembled WGS sequence"/>
</dbReference>
<evidence type="ECO:0000256" key="1">
    <source>
        <dbReference type="ARBA" id="ARBA00004651"/>
    </source>
</evidence>